<dbReference type="AlphaFoldDB" id="A0A8H7D7W0"/>
<dbReference type="PANTHER" id="PTHR12864">
    <property type="entry name" value="RAN BINDING PROTEIN 9-RELATED"/>
    <property type="match status" value="1"/>
</dbReference>
<keyword evidence="2" id="KW-1185">Reference proteome</keyword>
<dbReference type="InterPro" id="IPR043136">
    <property type="entry name" value="B30.2/SPRY_sf"/>
</dbReference>
<protein>
    <submittedName>
        <fullName evidence="1">Endosome protein</fullName>
    </submittedName>
</protein>
<reference evidence="1" key="1">
    <citation type="submission" date="2020-05" db="EMBL/GenBank/DDBJ databases">
        <title>Mycena genomes resolve the evolution of fungal bioluminescence.</title>
        <authorList>
            <person name="Tsai I.J."/>
        </authorList>
    </citation>
    <scope>NUCLEOTIDE SEQUENCE</scope>
    <source>
        <strain evidence="1">CCC161011</strain>
    </source>
</reference>
<organism evidence="1 2">
    <name type="scientific">Mycena venus</name>
    <dbReference type="NCBI Taxonomy" id="2733690"/>
    <lineage>
        <taxon>Eukaryota</taxon>
        <taxon>Fungi</taxon>
        <taxon>Dikarya</taxon>
        <taxon>Basidiomycota</taxon>
        <taxon>Agaricomycotina</taxon>
        <taxon>Agaricomycetes</taxon>
        <taxon>Agaricomycetidae</taxon>
        <taxon>Agaricales</taxon>
        <taxon>Marasmiineae</taxon>
        <taxon>Mycenaceae</taxon>
        <taxon>Mycena</taxon>
    </lineage>
</organism>
<dbReference type="OrthoDB" id="258495at2759"/>
<dbReference type="InterPro" id="IPR013320">
    <property type="entry name" value="ConA-like_dom_sf"/>
</dbReference>
<dbReference type="SUPFAM" id="SSF49899">
    <property type="entry name" value="Concanavalin A-like lectins/glucanases"/>
    <property type="match status" value="1"/>
</dbReference>
<dbReference type="Proteomes" id="UP000620124">
    <property type="component" value="Unassembled WGS sequence"/>
</dbReference>
<gene>
    <name evidence="1" type="ORF">MVEN_00333900</name>
</gene>
<accession>A0A8H7D7W0</accession>
<dbReference type="Gene3D" id="2.60.120.920">
    <property type="match status" value="1"/>
</dbReference>
<dbReference type="EMBL" id="JACAZI010000003">
    <property type="protein sequence ID" value="KAF7364645.1"/>
    <property type="molecule type" value="Genomic_DNA"/>
</dbReference>
<evidence type="ECO:0000313" key="1">
    <source>
        <dbReference type="EMBL" id="KAF7364645.1"/>
    </source>
</evidence>
<dbReference type="InterPro" id="IPR050618">
    <property type="entry name" value="Ubq-SigPath_Reg"/>
</dbReference>
<sequence length="244" mass="27541">MTLISVELDKRSFWSRRLNHRLVLEKPPSVDNRAAHFKNRGDACLTSNLPIIAGHYNSATKRGVYFEITIRQMEGNAIIALGMQCLPYPPNRLPGWHRKSAALHFDDRRIYFDDSEGGIDYMRDVYNPQLGTSIKQHNVPEIKAMDIVGCGYEFPLNVGGVGSLFYTYNGERLPAAFPAIFDPKEEGQEFDVFAAVGFTDGPCQFDVNFGLTTFKWSDANSYLREWTVEGLFRQLGDGPPQYGS</sequence>
<comment type="caution">
    <text evidence="1">The sequence shown here is derived from an EMBL/GenBank/DDBJ whole genome shotgun (WGS) entry which is preliminary data.</text>
</comment>
<name>A0A8H7D7W0_9AGAR</name>
<proteinExistence type="predicted"/>
<evidence type="ECO:0000313" key="2">
    <source>
        <dbReference type="Proteomes" id="UP000620124"/>
    </source>
</evidence>